<feature type="domain" description="Glycosyl transferase family 28 C-terminal" evidence="4">
    <location>
        <begin position="160"/>
        <end position="324"/>
    </location>
</feature>
<dbReference type="GO" id="GO:0016758">
    <property type="term" value="F:hexosyltransferase activity"/>
    <property type="evidence" value="ECO:0007669"/>
    <property type="project" value="InterPro"/>
</dbReference>
<evidence type="ECO:0000313" key="6">
    <source>
        <dbReference type="Proteomes" id="UP000541810"/>
    </source>
</evidence>
<dbReference type="Pfam" id="PF03033">
    <property type="entry name" value="Glyco_transf_28"/>
    <property type="match status" value="1"/>
</dbReference>
<dbReference type="InterPro" id="IPR007235">
    <property type="entry name" value="Glyco_trans_28_C"/>
</dbReference>
<dbReference type="PANTHER" id="PTHR21015:SF22">
    <property type="entry name" value="GLYCOSYLTRANSFERASE"/>
    <property type="match status" value="1"/>
</dbReference>
<dbReference type="PANTHER" id="PTHR21015">
    <property type="entry name" value="UDP-N-ACETYLGLUCOSAMINE--N-ACETYLMURAMYL-(PENTAPEPTIDE) PYROPHOSPHORYL-UNDECAPRENOL N-ACETYLGLUCOSAMINE TRANSFERASE 1"/>
    <property type="match status" value="1"/>
</dbReference>
<dbReference type="Pfam" id="PF04101">
    <property type="entry name" value="Glyco_tran_28_C"/>
    <property type="match status" value="1"/>
</dbReference>
<evidence type="ECO:0000259" key="4">
    <source>
        <dbReference type="Pfam" id="PF04101"/>
    </source>
</evidence>
<dbReference type="GO" id="GO:1901137">
    <property type="term" value="P:carbohydrate derivative biosynthetic process"/>
    <property type="evidence" value="ECO:0007669"/>
    <property type="project" value="UniProtKB-ARBA"/>
</dbReference>
<evidence type="ECO:0000259" key="3">
    <source>
        <dbReference type="Pfam" id="PF03033"/>
    </source>
</evidence>
<keyword evidence="1 5" id="KW-0328">Glycosyltransferase</keyword>
<accession>A0A7X0H924</accession>
<proteinExistence type="predicted"/>
<dbReference type="Gene3D" id="3.40.50.2000">
    <property type="entry name" value="Glycogen Phosphorylase B"/>
    <property type="match status" value="2"/>
</dbReference>
<feature type="domain" description="Glycosyltransferase family 28 N-terminal" evidence="3">
    <location>
        <begin position="7"/>
        <end position="111"/>
    </location>
</feature>
<dbReference type="GO" id="GO:0005975">
    <property type="term" value="P:carbohydrate metabolic process"/>
    <property type="evidence" value="ECO:0007669"/>
    <property type="project" value="InterPro"/>
</dbReference>
<dbReference type="EMBL" id="JACHGY010000001">
    <property type="protein sequence ID" value="MBB6430341.1"/>
    <property type="molecule type" value="Genomic_DNA"/>
</dbReference>
<dbReference type="Proteomes" id="UP000541810">
    <property type="component" value="Unassembled WGS sequence"/>
</dbReference>
<sequence>MKPHLVVSQRPLDAQIARDSGLGFTAIPAAPLSVRPKAGLKFLSAYRKGKSATLKLIEETDAQAMIATGGFVSGPAVAAARKAGTPVSLVSLDAVPGRANRFTAKKASDVFSAFPTHAEAKPLPDAEVIGFPLRRAAVAPESAKPQAAREYFGLEPGRKTLLIFAGSQGARTINQAIARLYERGVLGDWQVLHVTGPSAEGLGPEGIPQGAGVALPFCDRMDLAWRAADTALTRAGAGTVGEAWANAVPSVMLPYPFHNDEHQKHNAAPLVDLGGAVVVKDLIDPAENAQQLAQVFASILGDDAKRQQMAQAMRDHRPPDGAQRLADWVTAQVGA</sequence>
<evidence type="ECO:0000256" key="2">
    <source>
        <dbReference type="ARBA" id="ARBA00022679"/>
    </source>
</evidence>
<name>A0A7X0H924_9BACT</name>
<keyword evidence="2 5" id="KW-0808">Transferase</keyword>
<comment type="caution">
    <text evidence="5">The sequence shown here is derived from an EMBL/GenBank/DDBJ whole genome shotgun (WGS) entry which is preliminary data.</text>
</comment>
<dbReference type="InterPro" id="IPR004276">
    <property type="entry name" value="GlycoTrans_28_N"/>
</dbReference>
<gene>
    <name evidence="5" type="ORF">HNQ40_002147</name>
</gene>
<keyword evidence="6" id="KW-1185">Reference proteome</keyword>
<reference evidence="5 6" key="1">
    <citation type="submission" date="2020-08" db="EMBL/GenBank/DDBJ databases">
        <title>Genomic Encyclopedia of Type Strains, Phase IV (KMG-IV): sequencing the most valuable type-strain genomes for metagenomic binning, comparative biology and taxonomic classification.</title>
        <authorList>
            <person name="Goeker M."/>
        </authorList>
    </citation>
    <scope>NUCLEOTIDE SEQUENCE [LARGE SCALE GENOMIC DNA]</scope>
    <source>
        <strain evidence="5 6">DSM 103725</strain>
    </source>
</reference>
<dbReference type="SUPFAM" id="SSF53756">
    <property type="entry name" value="UDP-Glycosyltransferase/glycogen phosphorylase"/>
    <property type="match status" value="1"/>
</dbReference>
<organism evidence="5 6">
    <name type="scientific">Algisphaera agarilytica</name>
    <dbReference type="NCBI Taxonomy" id="1385975"/>
    <lineage>
        <taxon>Bacteria</taxon>
        <taxon>Pseudomonadati</taxon>
        <taxon>Planctomycetota</taxon>
        <taxon>Phycisphaerae</taxon>
        <taxon>Phycisphaerales</taxon>
        <taxon>Phycisphaeraceae</taxon>
        <taxon>Algisphaera</taxon>
    </lineage>
</organism>
<evidence type="ECO:0000256" key="1">
    <source>
        <dbReference type="ARBA" id="ARBA00022676"/>
    </source>
</evidence>
<dbReference type="AlphaFoldDB" id="A0A7X0H924"/>
<dbReference type="EC" id="2.4.1.227" evidence="5"/>
<protein>
    <submittedName>
        <fullName evidence="5">UDP-N-acetylglucosamine--N-acetylmuramyl-(Pentapeptide) pyrophosphoryl-undecaprenol N-acetylglucosamine transferase</fullName>
        <ecNumber evidence="5">2.4.1.227</ecNumber>
    </submittedName>
</protein>
<dbReference type="CDD" id="cd03785">
    <property type="entry name" value="GT28_MurG"/>
    <property type="match status" value="1"/>
</dbReference>
<evidence type="ECO:0000313" key="5">
    <source>
        <dbReference type="EMBL" id="MBB6430341.1"/>
    </source>
</evidence>